<feature type="transmembrane region" description="Helical" evidence="2">
    <location>
        <begin position="327"/>
        <end position="349"/>
    </location>
</feature>
<feature type="region of interest" description="Disordered" evidence="1">
    <location>
        <begin position="1"/>
        <end position="28"/>
    </location>
</feature>
<gene>
    <name evidence="3" type="ORF">AB1207_03565</name>
</gene>
<dbReference type="InterPro" id="IPR007427">
    <property type="entry name" value="DUF475"/>
</dbReference>
<comment type="caution">
    <text evidence="3">The sequence shown here is derived from an EMBL/GenBank/DDBJ whole genome shotgun (WGS) entry which is preliminary data.</text>
</comment>
<feature type="transmembrane region" description="Helical" evidence="2">
    <location>
        <begin position="297"/>
        <end position="315"/>
    </location>
</feature>
<feature type="transmembrane region" description="Helical" evidence="2">
    <location>
        <begin position="216"/>
        <end position="235"/>
    </location>
</feature>
<feature type="transmembrane region" description="Helical" evidence="2">
    <location>
        <begin position="58"/>
        <end position="81"/>
    </location>
</feature>
<dbReference type="PANTHER" id="PTHR30238:SF4">
    <property type="entry name" value="SLL1022 PROTEIN"/>
    <property type="match status" value="1"/>
</dbReference>
<feature type="transmembrane region" description="Helical" evidence="2">
    <location>
        <begin position="34"/>
        <end position="52"/>
    </location>
</feature>
<feature type="transmembrane region" description="Helical" evidence="2">
    <location>
        <begin position="191"/>
        <end position="210"/>
    </location>
</feature>
<dbReference type="PANTHER" id="PTHR30238">
    <property type="entry name" value="MEMBRANE BOUND PREDICTED REDOX MODULATOR"/>
    <property type="match status" value="1"/>
</dbReference>
<dbReference type="EMBL" id="JBFNQN010000002">
    <property type="protein sequence ID" value="MEW9263815.1"/>
    <property type="molecule type" value="Genomic_DNA"/>
</dbReference>
<reference evidence="3 4" key="1">
    <citation type="submission" date="2024-07" db="EMBL/GenBank/DDBJ databases">
        <authorList>
            <person name="Thanompreechachai J."/>
            <person name="Duangmal K."/>
        </authorList>
    </citation>
    <scope>NUCLEOTIDE SEQUENCE [LARGE SCALE GENOMIC DNA]</scope>
    <source>
        <strain evidence="3 4">KCTC 19886</strain>
    </source>
</reference>
<dbReference type="Pfam" id="PF04332">
    <property type="entry name" value="DUF475"/>
    <property type="match status" value="1"/>
</dbReference>
<dbReference type="RefSeq" id="WP_367636407.1">
    <property type="nucleotide sequence ID" value="NZ_JBFNQN010000002.1"/>
</dbReference>
<proteinExistence type="predicted"/>
<feature type="transmembrane region" description="Helical" evidence="2">
    <location>
        <begin position="147"/>
        <end position="165"/>
    </location>
</feature>
<accession>A0ABV3P2N7</accession>
<evidence type="ECO:0000313" key="3">
    <source>
        <dbReference type="EMBL" id="MEW9263815.1"/>
    </source>
</evidence>
<keyword evidence="2" id="KW-1133">Transmembrane helix</keyword>
<evidence type="ECO:0000256" key="2">
    <source>
        <dbReference type="SAM" id="Phobius"/>
    </source>
</evidence>
<name>A0ABV3P2N7_9ACTN</name>
<sequence>MSRPTRDPQTPSTLRPALEVSAPDGNRPRARHSVLRLPLALLVVGAGAAYWLDGWSAAAALTSLAAYEIALSADNAVPMAGVAGRLHQQAKEVFLAAGLLAGVLLMRLFAPPTLVSATSHESAVQVAADVIDDPGAYAAHLSQIRPGLAGFGGVFLWLVFTEFLFNCDRKDRPAWIGPLERPLLHLRHPRVVQVAVAVVLAGAAALLAPAAENGRVALAGLGGLVAYGVVKGIALRTAPPPPTAGDPAPRTSWVRATAHGAAVVFERALAVFMLLEVLDGTYSFTGGADGLPAWERVGIAVCGVAIGAVFLVQLTRRLDEHGSLRRYEHLPAGAAYVLGVLAVLLWVSLFRPVPSLVAGWFGGVVVGAALVSSLVRARRTTDHRGAGGR</sequence>
<feature type="transmembrane region" description="Helical" evidence="2">
    <location>
        <begin position="355"/>
        <end position="375"/>
    </location>
</feature>
<evidence type="ECO:0000256" key="1">
    <source>
        <dbReference type="SAM" id="MobiDB-lite"/>
    </source>
</evidence>
<dbReference type="Proteomes" id="UP001555826">
    <property type="component" value="Unassembled WGS sequence"/>
</dbReference>
<evidence type="ECO:0000313" key="4">
    <source>
        <dbReference type="Proteomes" id="UP001555826"/>
    </source>
</evidence>
<keyword evidence="2" id="KW-0812">Transmembrane</keyword>
<feature type="transmembrane region" description="Helical" evidence="2">
    <location>
        <begin position="93"/>
        <end position="110"/>
    </location>
</feature>
<organism evidence="3 4">
    <name type="scientific">Kineococcus endophyticus</name>
    <dbReference type="NCBI Taxonomy" id="1181883"/>
    <lineage>
        <taxon>Bacteria</taxon>
        <taxon>Bacillati</taxon>
        <taxon>Actinomycetota</taxon>
        <taxon>Actinomycetes</taxon>
        <taxon>Kineosporiales</taxon>
        <taxon>Kineosporiaceae</taxon>
        <taxon>Kineococcus</taxon>
    </lineage>
</organism>
<feature type="transmembrane region" description="Helical" evidence="2">
    <location>
        <begin position="256"/>
        <end position="277"/>
    </location>
</feature>
<keyword evidence="4" id="KW-1185">Reference proteome</keyword>
<keyword evidence="2" id="KW-0472">Membrane</keyword>
<protein>
    <submittedName>
        <fullName evidence="3">DUF475 domain-containing protein</fullName>
    </submittedName>
</protein>